<feature type="region of interest" description="Disordered" evidence="1">
    <location>
        <begin position="29"/>
        <end position="72"/>
    </location>
</feature>
<dbReference type="Proteomes" id="UP000525652">
    <property type="component" value="Unassembled WGS sequence"/>
</dbReference>
<organism evidence="2 3">
    <name type="scientific">Puniceicoccus vermicola</name>
    <dbReference type="NCBI Taxonomy" id="388746"/>
    <lineage>
        <taxon>Bacteria</taxon>
        <taxon>Pseudomonadati</taxon>
        <taxon>Verrucomicrobiota</taxon>
        <taxon>Opitutia</taxon>
        <taxon>Puniceicoccales</taxon>
        <taxon>Puniceicoccaceae</taxon>
        <taxon>Puniceicoccus</taxon>
    </lineage>
</organism>
<comment type="caution">
    <text evidence="2">The sequence shown here is derived from an EMBL/GenBank/DDBJ whole genome shotgun (WGS) entry which is preliminary data.</text>
</comment>
<dbReference type="AlphaFoldDB" id="A0A7X1E4J8"/>
<evidence type="ECO:0000256" key="1">
    <source>
        <dbReference type="SAM" id="MobiDB-lite"/>
    </source>
</evidence>
<feature type="compositionally biased region" description="Polar residues" evidence="1">
    <location>
        <begin position="48"/>
        <end position="61"/>
    </location>
</feature>
<evidence type="ECO:0000313" key="2">
    <source>
        <dbReference type="EMBL" id="MBC2602073.1"/>
    </source>
</evidence>
<dbReference type="EMBL" id="JACHVA010000082">
    <property type="protein sequence ID" value="MBC2602073.1"/>
    <property type="molecule type" value="Genomic_DNA"/>
</dbReference>
<protein>
    <submittedName>
        <fullName evidence="2">Uncharacterized protein</fullName>
    </submittedName>
</protein>
<dbReference type="RefSeq" id="WP_185692773.1">
    <property type="nucleotide sequence ID" value="NZ_JACHVA010000082.1"/>
</dbReference>
<name>A0A7X1E4J8_9BACT</name>
<keyword evidence="3" id="KW-1185">Reference proteome</keyword>
<evidence type="ECO:0000313" key="3">
    <source>
        <dbReference type="Proteomes" id="UP000525652"/>
    </source>
</evidence>
<sequence length="203" mass="22072">MSKPQKLSQSQIASALGVSRQYVNKLKKQGMPVDSVDAAKAWRDENSQRGTGFRSGSNTDEISIPEDELDTSPQAALKRAEVAEAKIGWILDSAIKKGDTGKIQSLLRLHSQATASLTAAKKQFLEIQEQESRLIGFEKVAIIAEQTLSTLIVLLDALPDESAALIAPDEPEPVRKVIADKVSKLKKTIRAQLEEVGKGEPED</sequence>
<reference evidence="2 3" key="1">
    <citation type="submission" date="2020-07" db="EMBL/GenBank/DDBJ databases">
        <authorList>
            <person name="Feng X."/>
        </authorList>
    </citation>
    <scope>NUCLEOTIDE SEQUENCE [LARGE SCALE GENOMIC DNA]</scope>
    <source>
        <strain evidence="2 3">JCM14086</strain>
    </source>
</reference>
<gene>
    <name evidence="2" type="ORF">H5P30_09825</name>
</gene>
<proteinExistence type="predicted"/>
<accession>A0A7X1E4J8</accession>